<feature type="region of interest" description="Disordered" evidence="1">
    <location>
        <begin position="2559"/>
        <end position="2637"/>
    </location>
</feature>
<evidence type="ECO:0000259" key="3">
    <source>
        <dbReference type="SMART" id="SM01215"/>
    </source>
</evidence>
<dbReference type="InterPro" id="IPR019441">
    <property type="entry name" value="FMP27/BLTP2/Hobbit_GFWDK_RBG"/>
</dbReference>
<feature type="domain" description="FMP27 WPPW motif-containing RBG unit" evidence="4">
    <location>
        <begin position="1654"/>
        <end position="2178"/>
    </location>
</feature>
<evidence type="ECO:0000259" key="4">
    <source>
        <dbReference type="SMART" id="SM01216"/>
    </source>
</evidence>
<feature type="compositionally biased region" description="Basic residues" evidence="1">
    <location>
        <begin position="1069"/>
        <end position="1079"/>
    </location>
</feature>
<feature type="region of interest" description="Disordered" evidence="1">
    <location>
        <begin position="2508"/>
        <end position="2547"/>
    </location>
</feature>
<evidence type="ECO:0000259" key="2">
    <source>
        <dbReference type="SMART" id="SM01214"/>
    </source>
</evidence>
<dbReference type="EMBL" id="AP024421">
    <property type="protein sequence ID" value="BCR90464.1"/>
    <property type="molecule type" value="Genomic_DNA"/>
</dbReference>
<feature type="region of interest" description="Disordered" evidence="1">
    <location>
        <begin position="2047"/>
        <end position="2072"/>
    </location>
</feature>
<feature type="region of interest" description="Disordered" evidence="1">
    <location>
        <begin position="1999"/>
        <end position="2031"/>
    </location>
</feature>
<dbReference type="SMART" id="SM01215">
    <property type="entry name" value="Fmp27_SW"/>
    <property type="match status" value="1"/>
</dbReference>
<sequence length="2894" mass="326863">MMVALFNPTTILVGFLLLYLSSFFIFAIVRIATGISIQRIGYFSLRRIAYAPSDGVQIEIRGLGLSLHPPSFAQPTWISIRITDLKVTLDLSALAKGKGRNKGAEHHSDGSETPSLSEDRSEQEANGATSHASRSKTWKTLTEIKEKVKRLHRQIHWLALVDVVAVNTTLRIQDVGQVQVGSVSLAVDTRRKMVDRGKVFRRKKDNSLQRRPAEWIMNINNILLSVDGGEPTELLDHVGFNIHGHLYKGLDGLRDTSVAAKIGRLHIPFDDLTSFMGRIQQFKRSTKGSVNDSDIGNEMSFADFVGELDKPGSRDDAIVQTVADSKELVSSLLRGIQEIQVALSFFRLSRSIEALSTDQNPMYLNIVSHEIGVDLHRMDQKSPAHRMYFQRTDVAHQALLAAISLSVSLDDSSGETDNILYIPMATTTIKTTLPSKTVSSSDNFHPDERNTNILFANLVITSPSLDLEPQHVSRLLGLVQGQPSPSRGKKRDNHHLISRLLPKASIKLSVHEPVVRFVLPAGTDSEAASDDDYNLLISSISSISLDIESSHSSEGGIHYALASIYRVASHQLYYQTPSGVKHNLLTTENMEFKVHLSASPEVCVIASGSLNTCSAHMVNAEVNRGIRQVIEQFSAVLRPKKRMPTLAEERKPSILRRMPPWLLRFQFEATGFSLEIAGVDEDVSDVSRGVSLQLQSWTADYKAQKTEPNVVSIARRRTPSHSTIGDESPFRFPPTSPPRQMQKGAADGRRLAIHVRGFEGFVIESDDYLEPEAFFSLPRFEVSLSTLSDRLGPIFHINSMIKGVYLQYSLYRLYCLGIAMSVLQDAFMQGPSNKPDKEPPSDIKNAASPMPPPRTPGPRNELTSIDVRATVVQVKATLPSDPKMMIQIYGVTAGSHRLSAPFLRAQLVRLHAEAPKLHGIWARIGSMNNVRIDLRKIKLKQGANLVEERSIDMWADFIRLGVPHHMVMHRIFDNIINTTKAIKQLRPRFTGHPAELETDREPEEPKKVPRVSLRSKALLFELEDDAFEWKLGCIYRTGLLEQRQRLAREEAFDLKVQKIKESNQQRGSSRLRAKSSHRTLRSERTINEGKRRSKSADGHDSSNGKGRKFRYDTEGSTCLSSESKISAEKAWYRLQEHNSTNWKKKIDAALRFQDISVREVRSLFSGADEPPEDAKDTEPILAIPNRPGLMSALISDVNLVIDKPSFPFDDYPKFLHAIGKGMPMSMQYALLIPMSIQLDMGEARVTLRDYPLDLIHIPALRPGQPPRMPSWSLRTDFVIAEEFRDQKSARQVRLELVPSSPLPGGSMAPPVEIDVWRSVSPVKTYSNPTIEINTNLPTSISWGMSYQPVIQDMMKIIEGFTKPEIDPSDRVGFWDKIRLSFHSRLRVVWKEDGDVHLRLKGSRDPYVVTGFGAGFVMCWRRDVKWNIHTSDDPKEFMSVTSGEYVLAIPDYSHEARYAFEASAQDLESISASSDLKNAAHFKKVVMKLSGDVRWGAGLVFERIVDGDKRSSEFRPHYDVVLRNPKFVDPAVEPNYDAYSGFRSDYIHLNISVLAPESRDWSVDGVQPSASYNTVHLTPRFFTHFFSWWSLFSGVMSLPVRQGPLWPGITKAAKKFNRHLATVKYQLLFAPLFVAHIYKHKDREDYGEDAVVSTGLKVRLDSFKLDIHQRREQTHTQATTGPSNETKATAMRINQAQLDLLAADFRAVSARIEGTNAADIEQNRDDIISSFQQPVAAVDLSRFMIPDHNLDWIDMDDFVELDWILPQESNPRTQILPLAFTPRFTYFRQTDHGEIAPGEDGYSQFGNEQTHECVMSETNDPRRVQMELIRDRLATVESQIRNYDRAIGEHELRMARDVDNNPDLKSQHELYLRQAESLARRRNFLSGGLSRLEKHLAKEEAQKKPENLASGDSSRSGTDTESTTESQESYLGGLYASPHDEFASDFNNRFVIHNVQLKWNNSLRNIILRYGHQVSQRRGFVYYMSRRAVKFILDIVAEQSKHNPGHPKSSKPPSKSEDEPEAEDGDDESVEERIEQLLSDAKRYVYADDQADPPDAAKRKGSRDDSTANIAPEFTPQNSYHLRLIAPQIQLQSEKNQKSVLLVAAKGMQLKVVSIMDKERVSDDVSGLVQRRFSLEMDGAQFFVATQKKLMAHLQFYAGNKYGNPPGSAWPPWLTLEAMFDFELNPFGFSRIVQKTSASLRYDKYNNLRLKYNDEVAKGDSSMHNDRTANEARMDQIFVDFPHFRAICDSAEYYSMYIIVLDLLLYSEPLEKVRNERLEKIMLTSDFSDLRGAPEMVFKLQSRIQQLEEIKEHFEIHAKHLDKKGWDDRLSLEDDLAKCEDELFFLMKAITSSQRRAEPTMSEVNGILRWNISASEVVWHLMKDQSEPLIEIQLRNAEYDRTDNSDGSNHNEVAIERLYGLNLLSDAIYPQIIVPYLDQARKLDGPEHCMLRVKWHMLEAVAGIPVLDDFEVSLFPLKVQLEHELGQKVFEYIFPNVGSSAFDNGGFSPMMIKNMQPIDDSDDDDESPQPPPTSYTQGEDYQQGTRGPGDIELRLQATLSLSDDNKAPSVRSNQRKGLGITPLTRDSSKLGADMTRQTTRPSTTGGLTKKRSADSMRILSKNGEKPQTSSGDIEEKSKKFTLLRDKNGKSKEGTDDLSQMMSRASNYMTLAHIKVHDVVLCLSYKGKGDHNLEDLHDFVFRLPVLEYHNKTWSNLDLALRLKKDVIKALISHAPAILGNKFSYNRPSKQQQKRLREREQANSNQVLQNSDSVANPPASDKPHSLASLDSNSEYSDSPSRRSFQSGASPLQRSNSIGSSMKSGYTQDRAPSDSRSINEADVDSRWEQSRRFINPPSRPMTSGGVEMTVRARNWDGQDESHKTTFKSLGRKLMPSRK</sequence>
<accession>A0A7R7VTG1</accession>
<feature type="region of interest" description="Disordered" evidence="1">
    <location>
        <begin position="718"/>
        <end position="745"/>
    </location>
</feature>
<dbReference type="Pfam" id="PF10344">
    <property type="entry name" value="Hobbit"/>
    <property type="match status" value="1"/>
</dbReference>
<evidence type="ECO:0000256" key="1">
    <source>
        <dbReference type="SAM" id="MobiDB-lite"/>
    </source>
</evidence>
<feature type="compositionally biased region" description="Basic and acidic residues" evidence="1">
    <location>
        <begin position="1080"/>
        <end position="1102"/>
    </location>
</feature>
<feature type="compositionally biased region" description="Low complexity" evidence="1">
    <location>
        <begin position="1909"/>
        <end position="1927"/>
    </location>
</feature>
<dbReference type="GeneID" id="66984822"/>
<feature type="compositionally biased region" description="Basic and acidic residues" evidence="1">
    <location>
        <begin position="994"/>
        <end position="1007"/>
    </location>
</feature>
<evidence type="ECO:0000313" key="6">
    <source>
        <dbReference type="Proteomes" id="UP000637239"/>
    </source>
</evidence>
<gene>
    <name evidence="5" type="ORF">ACHE_60350A</name>
</gene>
<feature type="region of interest" description="Disordered" evidence="1">
    <location>
        <begin position="830"/>
        <end position="861"/>
    </location>
</feature>
<feature type="region of interest" description="Disordered" evidence="1">
    <location>
        <begin position="98"/>
        <end position="136"/>
    </location>
</feature>
<feature type="domain" description="FMP27/BLTP2/Hobbit GFWDK motif-containing RBG unit" evidence="2">
    <location>
        <begin position="1249"/>
        <end position="1408"/>
    </location>
</feature>
<reference evidence="5" key="1">
    <citation type="submission" date="2021-01" db="EMBL/GenBank/DDBJ databases">
        <authorList>
            <consortium name="Aspergillus chevalieri M1 genome sequencing consortium"/>
            <person name="Kazuki M."/>
            <person name="Futagami T."/>
        </authorList>
    </citation>
    <scope>NUCLEOTIDE SEQUENCE</scope>
    <source>
        <strain evidence="5">M1</strain>
    </source>
</reference>
<dbReference type="InterPro" id="IPR019415">
    <property type="entry name" value="FMP27_SW_RBG"/>
</dbReference>
<reference evidence="5" key="2">
    <citation type="submission" date="2021-02" db="EMBL/GenBank/DDBJ databases">
        <title>Aspergillus chevalieri M1 genome sequence.</title>
        <authorList>
            <person name="Kadooka C."/>
            <person name="Mori K."/>
            <person name="Futagami T."/>
        </authorList>
    </citation>
    <scope>NUCLEOTIDE SEQUENCE</scope>
    <source>
        <strain evidence="5">M1</strain>
    </source>
</reference>
<feature type="compositionally biased region" description="Basic and acidic residues" evidence="1">
    <location>
        <begin position="2827"/>
        <end position="2847"/>
    </location>
</feature>
<dbReference type="KEGG" id="ache:ACHE_60350A"/>
<dbReference type="InterPro" id="IPR019449">
    <property type="entry name" value="FMP27_WPPW_RBG"/>
</dbReference>
<name>A0A7R7VTG1_ASPCH</name>
<feature type="compositionally biased region" description="Acidic residues" evidence="1">
    <location>
        <begin position="2017"/>
        <end position="2029"/>
    </location>
</feature>
<proteinExistence type="predicted"/>
<feature type="region of interest" description="Disordered" evidence="1">
    <location>
        <begin position="1061"/>
        <end position="1113"/>
    </location>
</feature>
<keyword evidence="6" id="KW-1185">Reference proteome</keyword>
<feature type="compositionally biased region" description="Polar residues" evidence="1">
    <location>
        <begin position="2594"/>
        <end position="2605"/>
    </location>
</feature>
<dbReference type="PANTHER" id="PTHR15678:SF6">
    <property type="entry name" value="BRIDGE-LIKE LIPID TRANSFER PROTEIN FAMILY MEMBER 2"/>
    <property type="match status" value="1"/>
</dbReference>
<feature type="compositionally biased region" description="Polar residues" evidence="1">
    <location>
        <begin position="2533"/>
        <end position="2544"/>
    </location>
</feature>
<evidence type="ECO:0008006" key="7">
    <source>
        <dbReference type="Google" id="ProtNLM"/>
    </source>
</evidence>
<feature type="region of interest" description="Disordered" evidence="1">
    <location>
        <begin position="1897"/>
        <end position="1927"/>
    </location>
</feature>
<dbReference type="RefSeq" id="XP_043138986.1">
    <property type="nucleotide sequence ID" value="XM_043281514.1"/>
</dbReference>
<dbReference type="SMART" id="SM01214">
    <property type="entry name" value="Fmp27_GFWDK"/>
    <property type="match status" value="1"/>
</dbReference>
<dbReference type="PANTHER" id="PTHR15678">
    <property type="entry name" value="ANTIGEN MLAA-22-RELATED"/>
    <property type="match status" value="1"/>
</dbReference>
<dbReference type="Proteomes" id="UP000637239">
    <property type="component" value="Chromosome 6"/>
</dbReference>
<feature type="compositionally biased region" description="Polar residues" evidence="1">
    <location>
        <begin position="2785"/>
        <end position="2823"/>
    </location>
</feature>
<dbReference type="InterPro" id="IPR045167">
    <property type="entry name" value="Hobbit"/>
</dbReference>
<evidence type="ECO:0000313" key="5">
    <source>
        <dbReference type="EMBL" id="BCR90464.1"/>
    </source>
</evidence>
<organism evidence="5 6">
    <name type="scientific">Aspergillus chevalieri</name>
    <name type="common">Eurotium chevalieri</name>
    <dbReference type="NCBI Taxonomy" id="182096"/>
    <lineage>
        <taxon>Eukaryota</taxon>
        <taxon>Fungi</taxon>
        <taxon>Dikarya</taxon>
        <taxon>Ascomycota</taxon>
        <taxon>Pezizomycotina</taxon>
        <taxon>Eurotiomycetes</taxon>
        <taxon>Eurotiomycetidae</taxon>
        <taxon>Eurotiales</taxon>
        <taxon>Aspergillaceae</taxon>
        <taxon>Aspergillus</taxon>
        <taxon>Aspergillus subgen. Aspergillus</taxon>
    </lineage>
</organism>
<feature type="compositionally biased region" description="Basic and acidic residues" evidence="1">
    <location>
        <begin position="2054"/>
        <end position="2065"/>
    </location>
</feature>
<feature type="compositionally biased region" description="Polar residues" evidence="1">
    <location>
        <begin position="2759"/>
        <end position="2771"/>
    </location>
</feature>
<feature type="compositionally biased region" description="Basic and acidic residues" evidence="1">
    <location>
        <begin position="2869"/>
        <end position="2879"/>
    </location>
</feature>
<feature type="region of interest" description="Disordered" evidence="1">
    <location>
        <begin position="989"/>
        <end position="1008"/>
    </location>
</feature>
<protein>
    <recommendedName>
        <fullName evidence="7">Mitochondrial protein from FMP27-domain-containing protein</fullName>
    </recommendedName>
</protein>
<feature type="region of interest" description="Disordered" evidence="1">
    <location>
        <begin position="2739"/>
        <end position="2894"/>
    </location>
</feature>
<dbReference type="SMART" id="SM01216">
    <property type="entry name" value="Fmp27_WPPW"/>
    <property type="match status" value="1"/>
</dbReference>
<feature type="domain" description="FMP27 SW motif-containing RBG unit" evidence="3">
    <location>
        <begin position="1129"/>
        <end position="1231"/>
    </location>
</feature>